<dbReference type="SUPFAM" id="SSF117916">
    <property type="entry name" value="Fe-S cluster assembly (FSCA) domain-like"/>
    <property type="match status" value="1"/>
</dbReference>
<dbReference type="EMBL" id="CP097508">
    <property type="protein sequence ID" value="URE10265.1"/>
    <property type="molecule type" value="Genomic_DNA"/>
</dbReference>
<dbReference type="AlphaFoldDB" id="A0A9E7KAM0"/>
<dbReference type="InterPro" id="IPR034904">
    <property type="entry name" value="FSCA_dom_sf"/>
</dbReference>
<evidence type="ECO:0000313" key="2">
    <source>
        <dbReference type="Proteomes" id="UP001055439"/>
    </source>
</evidence>
<proteinExistence type="predicted"/>
<protein>
    <submittedName>
        <fullName evidence="1">Uncharacterized protein</fullName>
    </submittedName>
</protein>
<sequence length="153" mass="17506">MASTASLFPGFILSFSSLSNRPKNPQRRTLIPSLRNPGLRSPRLKAFSRRWRSLTISAALPPLDLTEENIRQVLIDARSEFAQLFDTAVGITGQVDLAELDGPFVKIRLKGRFWHMRNTVLERISNYLKNRIPEILEVDIEDEKQLDDSPENF</sequence>
<dbReference type="PANTHER" id="PTHR36018">
    <property type="entry name" value="OS09G0481800 PROTEIN"/>
    <property type="match status" value="1"/>
</dbReference>
<name>A0A9E7KAM0_9LILI</name>
<dbReference type="PANTHER" id="PTHR36018:SF1">
    <property type="entry name" value="OS09G0481800 PROTEIN"/>
    <property type="match status" value="1"/>
</dbReference>
<gene>
    <name evidence="1" type="ORF">MUK42_04891</name>
</gene>
<dbReference type="OrthoDB" id="446939at2759"/>
<reference evidence="1" key="1">
    <citation type="submission" date="2022-05" db="EMBL/GenBank/DDBJ databases">
        <title>The Musa troglodytarum L. genome provides insights into the mechanism of non-climacteric behaviour and enrichment of carotenoids.</title>
        <authorList>
            <person name="Wang J."/>
        </authorList>
    </citation>
    <scope>NUCLEOTIDE SEQUENCE</scope>
    <source>
        <tissue evidence="1">Leaf</tissue>
    </source>
</reference>
<accession>A0A9E7KAM0</accession>
<evidence type="ECO:0000313" key="1">
    <source>
        <dbReference type="EMBL" id="URE10264.1"/>
    </source>
</evidence>
<keyword evidence="2" id="KW-1185">Reference proteome</keyword>
<dbReference type="EMBL" id="CP097508">
    <property type="protein sequence ID" value="URE10264.1"/>
    <property type="molecule type" value="Genomic_DNA"/>
</dbReference>
<dbReference type="Gene3D" id="3.30.300.130">
    <property type="entry name" value="Fe-S cluster assembly (FSCA)"/>
    <property type="match status" value="1"/>
</dbReference>
<organism evidence="1 2">
    <name type="scientific">Musa troglodytarum</name>
    <name type="common">fe'i banana</name>
    <dbReference type="NCBI Taxonomy" id="320322"/>
    <lineage>
        <taxon>Eukaryota</taxon>
        <taxon>Viridiplantae</taxon>
        <taxon>Streptophyta</taxon>
        <taxon>Embryophyta</taxon>
        <taxon>Tracheophyta</taxon>
        <taxon>Spermatophyta</taxon>
        <taxon>Magnoliopsida</taxon>
        <taxon>Liliopsida</taxon>
        <taxon>Zingiberales</taxon>
        <taxon>Musaceae</taxon>
        <taxon>Musa</taxon>
    </lineage>
</organism>
<dbReference type="Proteomes" id="UP001055439">
    <property type="component" value="Chromosome 6"/>
</dbReference>